<evidence type="ECO:0000256" key="3">
    <source>
        <dbReference type="ARBA" id="ARBA00022525"/>
    </source>
</evidence>
<dbReference type="PANTHER" id="PTHR11610:SF178">
    <property type="entry name" value="LIPASE MEMBER H-A-LIKE PROTEIN"/>
    <property type="match status" value="1"/>
</dbReference>
<dbReference type="PRINTS" id="PR00821">
    <property type="entry name" value="TAGLIPASE"/>
</dbReference>
<evidence type="ECO:0000256" key="4">
    <source>
        <dbReference type="RuleBase" id="RU004262"/>
    </source>
</evidence>
<dbReference type="GO" id="GO:0016298">
    <property type="term" value="F:lipase activity"/>
    <property type="evidence" value="ECO:0007669"/>
    <property type="project" value="InterPro"/>
</dbReference>
<evidence type="ECO:0000313" key="7">
    <source>
        <dbReference type="Proteomes" id="UP001153636"/>
    </source>
</evidence>
<dbReference type="Proteomes" id="UP001153636">
    <property type="component" value="Chromosome 10"/>
</dbReference>
<evidence type="ECO:0000313" key="6">
    <source>
        <dbReference type="EMBL" id="CAH1100748.1"/>
    </source>
</evidence>
<dbReference type="AlphaFoldDB" id="A0A9P0CHG9"/>
<dbReference type="InterPro" id="IPR029058">
    <property type="entry name" value="AB_hydrolase_fold"/>
</dbReference>
<keyword evidence="7" id="KW-1185">Reference proteome</keyword>
<dbReference type="PANTHER" id="PTHR11610">
    <property type="entry name" value="LIPASE"/>
    <property type="match status" value="1"/>
</dbReference>
<dbReference type="InterPro" id="IPR013818">
    <property type="entry name" value="Lipase"/>
</dbReference>
<proteinExistence type="inferred from homology"/>
<dbReference type="EMBL" id="OV651822">
    <property type="protein sequence ID" value="CAH1100748.1"/>
    <property type="molecule type" value="Genomic_DNA"/>
</dbReference>
<gene>
    <name evidence="6" type="ORF">PSYICH_LOCUS1978</name>
</gene>
<keyword evidence="3" id="KW-0964">Secreted</keyword>
<dbReference type="GO" id="GO:0005615">
    <property type="term" value="C:extracellular space"/>
    <property type="evidence" value="ECO:0007669"/>
    <property type="project" value="TreeGrafter"/>
</dbReference>
<comment type="similarity">
    <text evidence="2 4">Belongs to the AB hydrolase superfamily. Lipase family.</text>
</comment>
<sequence>MKRWDDNRNDEKRFTQKLDSLKYNFGNCPVYFEEPCSPYATKFILSTGKGDNVSYHDLDPLQPIIPKDYNVFLPLKIVVHGYGGLNVDSATTNVTKAYQDVGYNVIIVDWEPLASLPCYVTAYLNTWHVGQCLGILSVNLLSYGITPSLTHVIGFSLGAHVAGFAGANIKNAVGFPFMRITGNSFLIR</sequence>
<evidence type="ECO:0000259" key="5">
    <source>
        <dbReference type="Pfam" id="PF00151"/>
    </source>
</evidence>
<dbReference type="Gene3D" id="3.40.50.1820">
    <property type="entry name" value="alpha/beta hydrolase"/>
    <property type="match status" value="1"/>
</dbReference>
<evidence type="ECO:0000256" key="2">
    <source>
        <dbReference type="ARBA" id="ARBA00010701"/>
    </source>
</evidence>
<reference evidence="6" key="1">
    <citation type="submission" date="2022-01" db="EMBL/GenBank/DDBJ databases">
        <authorList>
            <person name="King R."/>
        </authorList>
    </citation>
    <scope>NUCLEOTIDE SEQUENCE</scope>
</reference>
<dbReference type="Pfam" id="PF00151">
    <property type="entry name" value="Lipase"/>
    <property type="match status" value="1"/>
</dbReference>
<dbReference type="GO" id="GO:0016042">
    <property type="term" value="P:lipid catabolic process"/>
    <property type="evidence" value="ECO:0007669"/>
    <property type="project" value="TreeGrafter"/>
</dbReference>
<comment type="subcellular location">
    <subcellularLocation>
        <location evidence="1">Secreted</location>
    </subcellularLocation>
</comment>
<feature type="domain" description="Lipase" evidence="5">
    <location>
        <begin position="40"/>
        <end position="182"/>
    </location>
</feature>
<name>A0A9P0CHG9_9CUCU</name>
<dbReference type="SUPFAM" id="SSF53474">
    <property type="entry name" value="alpha/beta-Hydrolases"/>
    <property type="match status" value="1"/>
</dbReference>
<protein>
    <recommendedName>
        <fullName evidence="5">Lipase domain-containing protein</fullName>
    </recommendedName>
</protein>
<dbReference type="OrthoDB" id="8183961at2759"/>
<accession>A0A9P0CHG9</accession>
<organism evidence="6 7">
    <name type="scientific">Psylliodes chrysocephalus</name>
    <dbReference type="NCBI Taxonomy" id="3402493"/>
    <lineage>
        <taxon>Eukaryota</taxon>
        <taxon>Metazoa</taxon>
        <taxon>Ecdysozoa</taxon>
        <taxon>Arthropoda</taxon>
        <taxon>Hexapoda</taxon>
        <taxon>Insecta</taxon>
        <taxon>Pterygota</taxon>
        <taxon>Neoptera</taxon>
        <taxon>Endopterygota</taxon>
        <taxon>Coleoptera</taxon>
        <taxon>Polyphaga</taxon>
        <taxon>Cucujiformia</taxon>
        <taxon>Chrysomeloidea</taxon>
        <taxon>Chrysomelidae</taxon>
        <taxon>Galerucinae</taxon>
        <taxon>Alticini</taxon>
        <taxon>Psylliodes</taxon>
    </lineage>
</organism>
<evidence type="ECO:0000256" key="1">
    <source>
        <dbReference type="ARBA" id="ARBA00004613"/>
    </source>
</evidence>
<dbReference type="InterPro" id="IPR000734">
    <property type="entry name" value="TAG_lipase"/>
</dbReference>